<accession>A0A094SP42</accession>
<dbReference type="PANTHER" id="PTHR33254:SF4">
    <property type="entry name" value="4-HYDROXY-4-METHYL-2-OXOGLUTARATE ALDOLASE 3-RELATED"/>
    <property type="match status" value="1"/>
</dbReference>
<dbReference type="AlphaFoldDB" id="A0A094SP42"/>
<evidence type="ECO:0000313" key="1">
    <source>
        <dbReference type="EMBL" id="KGA20398.1"/>
    </source>
</evidence>
<dbReference type="GO" id="GO:0047443">
    <property type="term" value="F:4-hydroxy-4-methyl-2-oxoglutarate aldolase activity"/>
    <property type="evidence" value="ECO:0007669"/>
    <property type="project" value="TreeGrafter"/>
</dbReference>
<proteinExistence type="predicted"/>
<comment type="caution">
    <text evidence="1">The sequence shown here is derived from an EMBL/GenBank/DDBJ whole genome shotgun (WGS) entry which is preliminary data.</text>
</comment>
<protein>
    <recommendedName>
        <fullName evidence="2">Oxaloacetate decarboxylase</fullName>
    </recommendedName>
</protein>
<dbReference type="GO" id="GO:0008948">
    <property type="term" value="F:oxaloacetate decarboxylase activity"/>
    <property type="evidence" value="ECO:0007669"/>
    <property type="project" value="TreeGrafter"/>
</dbReference>
<name>A0A094SP42_9ZZZZ</name>
<dbReference type="PANTHER" id="PTHR33254">
    <property type="entry name" value="4-HYDROXY-4-METHYL-2-OXOGLUTARATE ALDOLASE 3-RELATED"/>
    <property type="match status" value="1"/>
</dbReference>
<organism evidence="1">
    <name type="scientific">freshwater metagenome</name>
    <dbReference type="NCBI Taxonomy" id="449393"/>
    <lineage>
        <taxon>unclassified sequences</taxon>
        <taxon>metagenomes</taxon>
        <taxon>ecological metagenomes</taxon>
    </lineage>
</organism>
<dbReference type="EMBL" id="JNSK01000003">
    <property type="protein sequence ID" value="KGA20398.1"/>
    <property type="molecule type" value="Genomic_DNA"/>
</dbReference>
<dbReference type="SUPFAM" id="SSF89562">
    <property type="entry name" value="RraA-like"/>
    <property type="match status" value="1"/>
</dbReference>
<dbReference type="InterPro" id="IPR005493">
    <property type="entry name" value="RraA/RraA-like"/>
</dbReference>
<reference evidence="1" key="1">
    <citation type="submission" date="2014-05" db="EMBL/GenBank/DDBJ databases">
        <title>Key roles for freshwater Actinobacteria revealed by deep metagenomic sequencing.</title>
        <authorList>
            <person name="Ghai R."/>
            <person name="Mizuno C.M."/>
            <person name="Picazo A."/>
            <person name="Camacho A."/>
            <person name="Rodriguez-Valera F."/>
        </authorList>
    </citation>
    <scope>NUCLEOTIDE SEQUENCE</scope>
</reference>
<dbReference type="Pfam" id="PF03737">
    <property type="entry name" value="RraA-like"/>
    <property type="match status" value="1"/>
</dbReference>
<dbReference type="Gene3D" id="3.50.30.40">
    <property type="entry name" value="Ribonuclease E inhibitor RraA/RraA-like"/>
    <property type="match status" value="1"/>
</dbReference>
<evidence type="ECO:0008006" key="2">
    <source>
        <dbReference type="Google" id="ProtNLM"/>
    </source>
</evidence>
<dbReference type="CDD" id="cd16841">
    <property type="entry name" value="RraA_family"/>
    <property type="match status" value="1"/>
</dbReference>
<gene>
    <name evidence="1" type="ORF">GM50_1575</name>
</gene>
<sequence>MSQDLSNLRTIFTSALAADCLDELGYGKQVLGEDINMISGEGVMLGYAFPVQLAEVNSFPEVPYVGLLETIDAIQKDQVYVAPTGRTGRAALWGELLSTACNFKGVAGFLGDGPSRDLTRTRALGFKMFGTGSLPVNINGRYEVVAHNVPGVIDGVSIHPNDLIVGDIDGVTIVPAAAIDKVIEMVIEKNSGESNFRKAVREGMPPSEAFAKFGVL</sequence>
<dbReference type="InterPro" id="IPR036704">
    <property type="entry name" value="RraA/RraA-like_sf"/>
</dbReference>